<feature type="domain" description="Putative metallopeptidase" evidence="3">
    <location>
        <begin position="25"/>
        <end position="321"/>
    </location>
</feature>
<proteinExistence type="predicted"/>
<evidence type="ECO:0000313" key="4">
    <source>
        <dbReference type="EMBL" id="TQJ14707.1"/>
    </source>
</evidence>
<gene>
    <name evidence="4" type="ORF">FB459_2207</name>
</gene>
<evidence type="ECO:0000259" key="3">
    <source>
        <dbReference type="Pfam" id="PF13203"/>
    </source>
</evidence>
<dbReference type="InterPro" id="IPR036465">
    <property type="entry name" value="vWFA_dom_sf"/>
</dbReference>
<feature type="region of interest" description="Disordered" evidence="1">
    <location>
        <begin position="150"/>
        <end position="223"/>
    </location>
</feature>
<evidence type="ECO:0000313" key="5">
    <source>
        <dbReference type="Proteomes" id="UP000320806"/>
    </source>
</evidence>
<dbReference type="EMBL" id="VFMO01000001">
    <property type="protein sequence ID" value="TQJ14707.1"/>
    <property type="molecule type" value="Genomic_DNA"/>
</dbReference>
<reference evidence="4 5" key="1">
    <citation type="submission" date="2019-06" db="EMBL/GenBank/DDBJ databases">
        <title>Sequencing the genomes of 1000 actinobacteria strains.</title>
        <authorList>
            <person name="Klenk H.-P."/>
        </authorList>
    </citation>
    <scope>NUCLEOTIDE SEQUENCE [LARGE SCALE GENOMIC DNA]</scope>
    <source>
        <strain evidence="4 5">DSM 19828</strain>
    </source>
</reference>
<evidence type="ECO:0000259" key="2">
    <source>
        <dbReference type="Pfam" id="PF09967"/>
    </source>
</evidence>
<dbReference type="InterPro" id="IPR025154">
    <property type="entry name" value="Put_metallopeptidase_dom"/>
</dbReference>
<accession>A0A542EH89</accession>
<dbReference type="Pfam" id="PF09967">
    <property type="entry name" value="DUF2201"/>
    <property type="match status" value="1"/>
</dbReference>
<comment type="caution">
    <text evidence="4">The sequence shown here is derived from an EMBL/GenBank/DDBJ whole genome shotgun (WGS) entry which is preliminary data.</text>
</comment>
<dbReference type="SUPFAM" id="SSF53300">
    <property type="entry name" value="vWA-like"/>
    <property type="match status" value="1"/>
</dbReference>
<dbReference type="Pfam" id="PF13203">
    <property type="entry name" value="DUF2201_N"/>
    <property type="match status" value="1"/>
</dbReference>
<dbReference type="Proteomes" id="UP000320806">
    <property type="component" value="Unassembled WGS sequence"/>
</dbReference>
<keyword evidence="5" id="KW-1185">Reference proteome</keyword>
<dbReference type="RefSeq" id="WP_170221871.1">
    <property type="nucleotide sequence ID" value="NZ_BAABCI010000032.1"/>
</dbReference>
<dbReference type="AlphaFoldDB" id="A0A542EH89"/>
<dbReference type="InterPro" id="IPR018698">
    <property type="entry name" value="VWA-like_dom"/>
</dbReference>
<protein>
    <submittedName>
        <fullName evidence="4">Putative metal-dependent peptidase</fullName>
    </submittedName>
</protein>
<feature type="compositionally biased region" description="Polar residues" evidence="1">
    <location>
        <begin position="186"/>
        <end position="210"/>
    </location>
</feature>
<name>A0A542EH89_9MICO</name>
<dbReference type="PANTHER" id="PTHR38730">
    <property type="entry name" value="SLL7028 PROTEIN"/>
    <property type="match status" value="1"/>
</dbReference>
<evidence type="ECO:0000256" key="1">
    <source>
        <dbReference type="SAM" id="MobiDB-lite"/>
    </source>
</evidence>
<sequence length="460" mass="49625">MTIRAMTPEERLRFGFWRDQASDLMPYLSPILFKFRPIVTDEVDSFAVDEGLRCYVNTERVKDWSPKLLATALLHECGHVWSEHAARARELGVSGSQQHQDWNAGADMAINDDLLDAGLTEIKDFLLPSLISQPNHQEAEHYYGVIRAKRAAQQKQQAPQQQSGQPAQDAPGNGGDQPDSTDEGQQDSTTNGSNGEQSPQDYTGCGSVSGNGAPCELPDDGGALGAESKAASVADVSDTLDQVAYEIEKHVRVHGRGSIPGGLSDFMDNRLEPPKVPWRTELSSFVRRTIHVGGRGRRSTNRPNRRRNNITLGGQRVIVPGTVKPVLRIALIRDTSGSMSVEDLQMVGNEVEGVARAVGIKGPNLLVIDVDSHAHPPRPYAGAATLNIVQGRGGTDMSAGLAVAGELSPAPTLVIVCTDGITGWPNDEPPFPVVGCFIGKASERYAKGAPHWMHTVVVED</sequence>
<dbReference type="PANTHER" id="PTHR38730:SF1">
    <property type="entry name" value="SLL7028 PROTEIN"/>
    <property type="match status" value="1"/>
</dbReference>
<feature type="compositionally biased region" description="Low complexity" evidence="1">
    <location>
        <begin position="153"/>
        <end position="171"/>
    </location>
</feature>
<organism evidence="4 5">
    <name type="scientific">Yimella lutea</name>
    <dbReference type="NCBI Taxonomy" id="587872"/>
    <lineage>
        <taxon>Bacteria</taxon>
        <taxon>Bacillati</taxon>
        <taxon>Actinomycetota</taxon>
        <taxon>Actinomycetes</taxon>
        <taxon>Micrococcales</taxon>
        <taxon>Dermacoccaceae</taxon>
        <taxon>Yimella</taxon>
    </lineage>
</organism>
<feature type="domain" description="VWA-like" evidence="2">
    <location>
        <begin position="329"/>
        <end position="440"/>
    </location>
</feature>